<dbReference type="EMBL" id="FNQY01000009">
    <property type="protein sequence ID" value="SEA15902.1"/>
    <property type="molecule type" value="Genomic_DNA"/>
</dbReference>
<dbReference type="InterPro" id="IPR036812">
    <property type="entry name" value="NAD(P)_OxRdtase_dom_sf"/>
</dbReference>
<dbReference type="InterPro" id="IPR020471">
    <property type="entry name" value="AKR"/>
</dbReference>
<dbReference type="Pfam" id="PF00248">
    <property type="entry name" value="Aldo_ket_red"/>
    <property type="match status" value="1"/>
</dbReference>
<dbReference type="STRING" id="551991.SAMN05192529_10999"/>
<evidence type="ECO:0000313" key="2">
    <source>
        <dbReference type="EMBL" id="SEA15902.1"/>
    </source>
</evidence>
<keyword evidence="3" id="KW-1185">Reference proteome</keyword>
<dbReference type="PANTHER" id="PTHR43364:SF6">
    <property type="entry name" value="OXIDOREDUCTASE-RELATED"/>
    <property type="match status" value="1"/>
</dbReference>
<evidence type="ECO:0000313" key="3">
    <source>
        <dbReference type="Proteomes" id="UP000199041"/>
    </source>
</evidence>
<reference evidence="2 3" key="1">
    <citation type="submission" date="2016-10" db="EMBL/GenBank/DDBJ databases">
        <authorList>
            <person name="de Groot N.N."/>
        </authorList>
    </citation>
    <scope>NUCLEOTIDE SEQUENCE [LARGE SCALE GENOMIC DNA]</scope>
    <source>
        <strain evidence="2 3">Vu-144</strain>
    </source>
</reference>
<sequence>MQNIQIGNTDLKVMPINLGGNVFGWTLNETESFKILDGFLDRGFNFIDTADVYSVWGGPENKGGESETIIGKWMKARGNRDKVVIATKVGWDFKDGRKGLKADYIQKASEDSLRRLQVDYIDLYYNHIDTGEVPLEETLGAFKSLIDAGKVRYIAASNVPADRLKASLELASTGSYPAYQALQPHYNLVDKAGYDAQLQQLASQYNLTVFPYWSLAGGFLTGKYHTKEDLGQSIRGLHVKKYLTSEGLAIIDLLKELSVKYSVTPAAIALAWLFFTPMVGAPLSSATKAAHLDILASVPELVGKIEKSDIDRLTELSDKMRYNQEG</sequence>
<accession>A0A1H3YXU9</accession>
<name>A0A1H3YXU9_9BACT</name>
<dbReference type="PRINTS" id="PR00069">
    <property type="entry name" value="ALDKETRDTASE"/>
</dbReference>
<dbReference type="GO" id="GO:0016491">
    <property type="term" value="F:oxidoreductase activity"/>
    <property type="evidence" value="ECO:0007669"/>
    <property type="project" value="InterPro"/>
</dbReference>
<dbReference type="OrthoDB" id="9773828at2"/>
<dbReference type="InterPro" id="IPR050523">
    <property type="entry name" value="AKR_Detox_Biosynth"/>
</dbReference>
<evidence type="ECO:0000259" key="1">
    <source>
        <dbReference type="Pfam" id="PF00248"/>
    </source>
</evidence>
<dbReference type="Gene3D" id="3.20.20.100">
    <property type="entry name" value="NADP-dependent oxidoreductase domain"/>
    <property type="match status" value="1"/>
</dbReference>
<organism evidence="2 3">
    <name type="scientific">Arachidicoccus rhizosphaerae</name>
    <dbReference type="NCBI Taxonomy" id="551991"/>
    <lineage>
        <taxon>Bacteria</taxon>
        <taxon>Pseudomonadati</taxon>
        <taxon>Bacteroidota</taxon>
        <taxon>Chitinophagia</taxon>
        <taxon>Chitinophagales</taxon>
        <taxon>Chitinophagaceae</taxon>
        <taxon>Arachidicoccus</taxon>
    </lineage>
</organism>
<dbReference type="InterPro" id="IPR023210">
    <property type="entry name" value="NADP_OxRdtase_dom"/>
</dbReference>
<dbReference type="Proteomes" id="UP000199041">
    <property type="component" value="Unassembled WGS sequence"/>
</dbReference>
<protein>
    <submittedName>
        <fullName evidence="2">Predicted oxidoreductase</fullName>
    </submittedName>
</protein>
<feature type="domain" description="NADP-dependent oxidoreductase" evidence="1">
    <location>
        <begin position="16"/>
        <end position="317"/>
    </location>
</feature>
<dbReference type="CDD" id="cd19081">
    <property type="entry name" value="AKR_AKR9C1"/>
    <property type="match status" value="1"/>
</dbReference>
<gene>
    <name evidence="2" type="ORF">SAMN05192529_10999</name>
</gene>
<dbReference type="RefSeq" id="WP_091397164.1">
    <property type="nucleotide sequence ID" value="NZ_FNQY01000009.1"/>
</dbReference>
<proteinExistence type="predicted"/>
<dbReference type="AlphaFoldDB" id="A0A1H3YXU9"/>
<dbReference type="GO" id="GO:0005829">
    <property type="term" value="C:cytosol"/>
    <property type="evidence" value="ECO:0007669"/>
    <property type="project" value="TreeGrafter"/>
</dbReference>
<dbReference type="PANTHER" id="PTHR43364">
    <property type="entry name" value="NADH-SPECIFIC METHYLGLYOXAL REDUCTASE-RELATED"/>
    <property type="match status" value="1"/>
</dbReference>
<dbReference type="SUPFAM" id="SSF51430">
    <property type="entry name" value="NAD(P)-linked oxidoreductase"/>
    <property type="match status" value="1"/>
</dbReference>